<name>A0A553NCI6_TIGCA</name>
<keyword evidence="2" id="KW-0217">Developmental protein</keyword>
<dbReference type="Pfam" id="PF02171">
    <property type="entry name" value="Piwi"/>
    <property type="match status" value="1"/>
</dbReference>
<comment type="caution">
    <text evidence="11">The sequence shown here is derived from an EMBL/GenBank/DDBJ whole genome shotgun (WGS) entry which is preliminary data.</text>
</comment>
<comment type="similarity">
    <text evidence="7">Belongs to the argonaute family. Piwi subfamily.</text>
</comment>
<dbReference type="GO" id="GO:0005737">
    <property type="term" value="C:cytoplasm"/>
    <property type="evidence" value="ECO:0007669"/>
    <property type="project" value="UniProtKB-SubCell"/>
</dbReference>
<dbReference type="EMBL" id="VCGU01000458">
    <property type="protein sequence ID" value="TRY63151.1"/>
    <property type="molecule type" value="Genomic_DNA"/>
</dbReference>
<evidence type="ECO:0000256" key="6">
    <source>
        <dbReference type="ARBA" id="ARBA00023158"/>
    </source>
</evidence>
<feature type="region of interest" description="Disordered" evidence="8">
    <location>
        <begin position="1"/>
        <end position="93"/>
    </location>
</feature>
<dbReference type="PROSITE" id="PS50822">
    <property type="entry name" value="PIWI"/>
    <property type="match status" value="1"/>
</dbReference>
<protein>
    <recommendedName>
        <fullName evidence="13">Piwi domain-containing protein</fullName>
    </recommendedName>
</protein>
<dbReference type="OMA" id="EGGLKLC"/>
<dbReference type="SMART" id="SM00949">
    <property type="entry name" value="PAZ"/>
    <property type="match status" value="1"/>
</dbReference>
<dbReference type="Pfam" id="PF02170">
    <property type="entry name" value="PAZ"/>
    <property type="match status" value="1"/>
</dbReference>
<evidence type="ECO:0000259" key="10">
    <source>
        <dbReference type="PROSITE" id="PS50822"/>
    </source>
</evidence>
<dbReference type="CDD" id="cd02845">
    <property type="entry name" value="PAZ_piwi_like"/>
    <property type="match status" value="1"/>
</dbReference>
<dbReference type="AlphaFoldDB" id="A0A553NCI6"/>
<dbReference type="STRING" id="6832.A0A553NCI6"/>
<dbReference type="Gene3D" id="3.40.50.2300">
    <property type="match status" value="1"/>
</dbReference>
<dbReference type="InterPro" id="IPR003100">
    <property type="entry name" value="PAZ_dom"/>
</dbReference>
<dbReference type="PANTHER" id="PTHR22891">
    <property type="entry name" value="EUKARYOTIC TRANSLATION INITIATION FACTOR 2C"/>
    <property type="match status" value="1"/>
</dbReference>
<evidence type="ECO:0000313" key="12">
    <source>
        <dbReference type="Proteomes" id="UP000318571"/>
    </source>
</evidence>
<feature type="domain" description="PAZ" evidence="9">
    <location>
        <begin position="326"/>
        <end position="437"/>
    </location>
</feature>
<evidence type="ECO:0000256" key="5">
    <source>
        <dbReference type="ARBA" id="ARBA00022884"/>
    </source>
</evidence>
<dbReference type="SMART" id="SM00950">
    <property type="entry name" value="Piwi"/>
    <property type="match status" value="1"/>
</dbReference>
<dbReference type="InterPro" id="IPR036397">
    <property type="entry name" value="RNaseH_sf"/>
</dbReference>
<dbReference type="GO" id="GO:0030154">
    <property type="term" value="P:cell differentiation"/>
    <property type="evidence" value="ECO:0007669"/>
    <property type="project" value="UniProtKB-KW"/>
</dbReference>
<keyword evidence="5" id="KW-0694">RNA-binding</keyword>
<organism evidence="11 12">
    <name type="scientific">Tigriopus californicus</name>
    <name type="common">Marine copepod</name>
    <dbReference type="NCBI Taxonomy" id="6832"/>
    <lineage>
        <taxon>Eukaryota</taxon>
        <taxon>Metazoa</taxon>
        <taxon>Ecdysozoa</taxon>
        <taxon>Arthropoda</taxon>
        <taxon>Crustacea</taxon>
        <taxon>Multicrustacea</taxon>
        <taxon>Hexanauplia</taxon>
        <taxon>Copepoda</taxon>
        <taxon>Harpacticoida</taxon>
        <taxon>Harpacticidae</taxon>
        <taxon>Tigriopus</taxon>
    </lineage>
</organism>
<feature type="compositionally biased region" description="Low complexity" evidence="8">
    <location>
        <begin position="48"/>
        <end position="70"/>
    </location>
</feature>
<dbReference type="GO" id="GO:0003723">
    <property type="term" value="F:RNA binding"/>
    <property type="evidence" value="ECO:0007669"/>
    <property type="project" value="UniProtKB-KW"/>
</dbReference>
<evidence type="ECO:0000256" key="8">
    <source>
        <dbReference type="SAM" id="MobiDB-lite"/>
    </source>
</evidence>
<dbReference type="InterPro" id="IPR003165">
    <property type="entry name" value="Piwi"/>
</dbReference>
<dbReference type="OrthoDB" id="445936at2759"/>
<dbReference type="SUPFAM" id="SSF53098">
    <property type="entry name" value="Ribonuclease H-like"/>
    <property type="match status" value="1"/>
</dbReference>
<comment type="subcellular location">
    <subcellularLocation>
        <location evidence="1">Cytoplasm</location>
    </subcellularLocation>
</comment>
<dbReference type="Proteomes" id="UP000318571">
    <property type="component" value="Chromosome 10"/>
</dbReference>
<feature type="compositionally biased region" description="Low complexity" evidence="8">
    <location>
        <begin position="28"/>
        <end position="37"/>
    </location>
</feature>
<proteinExistence type="inferred from homology"/>
<keyword evidence="3" id="KW-0963">Cytoplasm</keyword>
<dbReference type="FunFam" id="2.170.260.10:FF:000003">
    <property type="entry name" value="Piwi-like RNA-mediated gene silencing 2"/>
    <property type="match status" value="1"/>
</dbReference>
<dbReference type="PROSITE" id="PS50821">
    <property type="entry name" value="PAZ"/>
    <property type="match status" value="1"/>
</dbReference>
<sequence>MAGRGRGAAMLAKIRSLKQAQTEEEPPQSESPVSTTSNPLPEVTQSRPASGLSSSTPTTATTHSAPSTPTVGAPESGYVSDKAPGSDGSASLSVGRGRSALLAKLAAQKSSRSPTIPEVPDVVSPTVELHKVAQKPIESMSKQLEAMEVTQKPVIRRGTQGKSVPCGANYVSLRFPPGKGVFEYHVAFTPQLDSMYERRRALDALGRIKTFDGVKLFLPTELPDEVTVLKVTTQSGLEVKVTVSFKAKMNLGHKDCIFLYNVLMRRVMEQLKMCQINRNFYIPSLAKPFTQYDLEVWPGFETAIDEYEGGLKLQIDISHRVLRMETAYKVIKGIAQKGGNVKNDVEKALLGTTVLTRYNNKTYRIDDIDWNTNAQSTFTNSKGEEVSFLDYYKLQYGIEIKDKEQPLLVNIPKVKAHGEAKVTKMISLIPELCNLTGLTEGMRSNFNLMREMATHTRVDPSVRQKTLSDFVQKIRTTPEAQAILDNWGLEISPHTTKVEGRLLDPERLHFGRTKEMVGPTADWTRSATSTPVLTAVNVDQWDLVFPKTAAALVKKFAETMQIQGKRMGISVAMPRPQPLVNDRTETYLTAIRNAIDIGTNLVVCIFPQQRADRYAAVKKLCYIERPVASQVVLQKTISNEKRLASVVQKVALQINCKLGGELWACDTPFKNAMVVGIDVYHDPGQRNQSIAGVVTSINQRFSRWHSTTSFQRPHQELVDALKISFLSGLKAYHQENNQWPNQVIVFRDGVGDGQMEFTQKHEVRQLKECFAQCERGYNPDFVFVVVQKRINTRIFGVARTGKFENPAPGTVVDHTITRRNFYDFFLVSQKVGQGTVSPTHYVVIEEEKNDTMPPDVVQKLAYKLTHMYYNWPGTVRVPAACQYAHKLAAMAGEHLKKEPNPALADKLFYL</sequence>
<evidence type="ECO:0000256" key="1">
    <source>
        <dbReference type="ARBA" id="ARBA00004496"/>
    </source>
</evidence>
<dbReference type="GO" id="GO:0140965">
    <property type="term" value="P:secondary piRNA processing"/>
    <property type="evidence" value="ECO:0007669"/>
    <property type="project" value="UniProtKB-ARBA"/>
</dbReference>
<evidence type="ECO:0000256" key="2">
    <source>
        <dbReference type="ARBA" id="ARBA00022473"/>
    </source>
</evidence>
<evidence type="ECO:0000313" key="11">
    <source>
        <dbReference type="EMBL" id="TRY63151.1"/>
    </source>
</evidence>
<evidence type="ECO:0000256" key="7">
    <source>
        <dbReference type="ARBA" id="ARBA00038291"/>
    </source>
</evidence>
<evidence type="ECO:0000256" key="4">
    <source>
        <dbReference type="ARBA" id="ARBA00022782"/>
    </source>
</evidence>
<feature type="domain" description="Piwi" evidence="10">
    <location>
        <begin position="601"/>
        <end position="896"/>
    </location>
</feature>
<dbReference type="CDD" id="cd04658">
    <property type="entry name" value="Piwi_piwi-like_Euk"/>
    <property type="match status" value="1"/>
</dbReference>
<dbReference type="Gene3D" id="2.170.260.10">
    <property type="entry name" value="paz domain"/>
    <property type="match status" value="1"/>
</dbReference>
<dbReference type="FunFam" id="3.30.420.10:FF:000014">
    <property type="entry name" value="Piwi-like RNA-mediated gene silencing 1"/>
    <property type="match status" value="1"/>
</dbReference>
<keyword evidence="12" id="KW-1185">Reference proteome</keyword>
<accession>A0A553NCI6</accession>
<dbReference type="InterPro" id="IPR036085">
    <property type="entry name" value="PAZ_dom_sf"/>
</dbReference>
<dbReference type="InterPro" id="IPR012337">
    <property type="entry name" value="RNaseH-like_sf"/>
</dbReference>
<keyword evidence="6" id="KW-0943">RNA-mediated gene silencing</keyword>
<dbReference type="Gene3D" id="3.30.420.10">
    <property type="entry name" value="Ribonuclease H-like superfamily/Ribonuclease H"/>
    <property type="match status" value="1"/>
</dbReference>
<evidence type="ECO:0000256" key="3">
    <source>
        <dbReference type="ARBA" id="ARBA00022490"/>
    </source>
</evidence>
<evidence type="ECO:0008006" key="13">
    <source>
        <dbReference type="Google" id="ProtNLM"/>
    </source>
</evidence>
<evidence type="ECO:0000259" key="9">
    <source>
        <dbReference type="PROSITE" id="PS50821"/>
    </source>
</evidence>
<keyword evidence="4" id="KW-0221">Differentiation</keyword>
<dbReference type="Pfam" id="PF23278">
    <property type="entry name" value="Piwi_N"/>
    <property type="match status" value="1"/>
</dbReference>
<reference evidence="11 12" key="1">
    <citation type="journal article" date="2018" name="Nat. Ecol. Evol.">
        <title>Genomic signatures of mitonuclear coevolution across populations of Tigriopus californicus.</title>
        <authorList>
            <person name="Barreto F.S."/>
            <person name="Watson E.T."/>
            <person name="Lima T.G."/>
            <person name="Willett C.S."/>
            <person name="Edmands S."/>
            <person name="Li W."/>
            <person name="Burton R.S."/>
        </authorList>
    </citation>
    <scope>NUCLEOTIDE SEQUENCE [LARGE SCALE GENOMIC DNA]</scope>
    <source>
        <strain evidence="11 12">San Diego</strain>
    </source>
</reference>
<dbReference type="SUPFAM" id="SSF101690">
    <property type="entry name" value="PAZ domain"/>
    <property type="match status" value="1"/>
</dbReference>
<gene>
    <name evidence="11" type="ORF">TCAL_10352</name>
</gene>